<sequence length="1750" mass="194919">MAGLAAMRRLGGTIRTCCAMAASKTLTPSYAPSLQFQRRLHDRSFEQNAYALEGQPLTADSGIPGLFSVPAILAGLFGVGLLEVAHADADEAHPKTPLPSESPSSHVDLEEAARKERQRLEGLLKSKGMQYGSYPRFTVAVKGQKANNGLAVKTPMNPMTGIQKSWKDVLVSPALAYWKAPERKLLAVSPEVPAYWEAPERKLLAVSPEVPAYWKAPERKLLAVLPEVPAHREAPERKLLAVLPRAQINNSTSLLQKAESLKGVAEDLLKAAKQYMAVRATRCSWDFLGKAKDAKEAIAVAVTLAKARTTQSTLGFLITQAEHSIMIAEKAQKRASVENCSIIKNIGKEMISQTRNPANSSAQPKVVDWSAQRRTNNSTALHKSSMLSRRLTSPIVRNATAIIKIQETQAFSSMPVGIRPETPIKASKRQRQRRNKTLKKGEQKSVAANVMGAIEKALGSYNDDLEYPTESSESELNSSDGERGSVSTTTEEQFAKLVEQAKRTATSMPMPGTVTRSMAKQEQPKGLTVSEGDYSVSVYSSSPASSKSSSSMSKKPRSVTKAVSVMVTEVGDEESSNPQLLEEKVASLQEHLAKRDQEMSHLMEQIKKLIETKQRDNEPVTDFIARWRALTFACPQKFTQLELIRMCLNNFRHELSTALMAQTFEGFNDLCTKAHDMELHLGKRRRPRVVDRLETSVAAIVETKKRVPVVVGAQRPKETKKATMKERLEKKYSFTDDLVEDMFEDLLEQKLITLPDVKRPHEEGKKNDPKYCPYHRLISHPLRDCFVLKDKIQELFDSRVIELPSPEKVTANPITADDDGEGEWFVYQSKGMKKRRSSSSRAKAPFVSKKVRKPKTSKKVKRTKVSKSARNKKKSQKKAKEVKLVPEEPLKQSPRITITLEEFLPEKLQSPELKAYFKKKRDEAITQVPCLNIIVISDDDEEEEEESSASSPIHIPDSPIVISDDEEEGSNASCPIHISDFPTSRNLAVGEFMVTPKARVTPEKAMASPKYSHVPPMSYINTPEYVVSPSQRNMGYGSDTELVRNSRKRLRFEDEKFSLKCQSDDEMWKHSTQSPHILESFVDSDFSPRYPSPARTYDGESVSSNHFDFSCNVISVDVNFQDADIQIRSCPEDDEKARVFARREGTNQAKERHPQGGEVITDDENSSVGSVNMVQINDEPKEGDGKEVVHVCKTYLTYKRQPRNQSSQNLQVPVTQDEVPKEEEQVKYDVLAHLKKIPALLSIYDALMMSPELRKSLVYALSNPDDFCKEIQEKGQKSTTTCLSTVVFGDEDMYAETLDHNRPLFITGLVLNTKISRVLVDAYYADARFYTKTSQNRVKGSTETNTKSVKAQTKKAFRYVPKSQRKLGASALAPIDPTLELKDAFVLPLQKAECTYVEDYRKFVVPAKAKGMKPIVFHALGDMEKKVQDDNLKTVEISSPIRPSYAANITKMLVKAALDPEKVSTQTVAPFDSVLTHAQAKSLQQGSPIVVTREGLGYQAAEEKISVNMITVEGASDDGIEDETYPIPTQSEERGQATIDELHEVNLGDEGENKPTFVMQVEVQKAWEMYFDGATRSPNGQKQENLKNNKSGIGVVFVTPNNAIIPHSFALTEGCSNNEAEYEAVIAGLELALQIPIEELLVYGDSELVIKQLRGEYIVKKASLAPYHEKASQLLSQFRKVNIFHVKRRINAQADSLASLAASLSLPDRETIIVTVGERRVLQPLTEISEVLPVFVATTKEGEKIGASPL</sequence>
<feature type="domain" description="RNase H type-1" evidence="2">
    <location>
        <begin position="1563"/>
        <end position="1707"/>
    </location>
</feature>
<dbReference type="GO" id="GO:0003676">
    <property type="term" value="F:nucleic acid binding"/>
    <property type="evidence" value="ECO:0007669"/>
    <property type="project" value="InterPro"/>
</dbReference>
<feature type="compositionally biased region" description="Polar residues" evidence="1">
    <location>
        <begin position="469"/>
        <end position="490"/>
    </location>
</feature>
<evidence type="ECO:0000313" key="3">
    <source>
        <dbReference type="EMBL" id="KAG5516390.1"/>
    </source>
</evidence>
<feature type="region of interest" description="Disordered" evidence="1">
    <location>
        <begin position="939"/>
        <end position="971"/>
    </location>
</feature>
<accession>A0AAV6HQU5</accession>
<protein>
    <recommendedName>
        <fullName evidence="2">RNase H type-1 domain-containing protein</fullName>
    </recommendedName>
</protein>
<feature type="compositionally biased region" description="Basic residues" evidence="1">
    <location>
        <begin position="426"/>
        <end position="438"/>
    </location>
</feature>
<keyword evidence="4" id="KW-1185">Reference proteome</keyword>
<comment type="caution">
    <text evidence="3">The sequence shown here is derived from an EMBL/GenBank/DDBJ whole genome shotgun (WGS) entry which is preliminary data.</text>
</comment>
<proteinExistence type="predicted"/>
<dbReference type="PANTHER" id="PTHR48475:SF1">
    <property type="entry name" value="RNASE H TYPE-1 DOMAIN-CONTAINING PROTEIN"/>
    <property type="match status" value="1"/>
</dbReference>
<feature type="compositionally biased region" description="Low complexity" evidence="1">
    <location>
        <begin position="839"/>
        <end position="848"/>
    </location>
</feature>
<feature type="compositionally biased region" description="Basic residues" evidence="1">
    <location>
        <begin position="849"/>
        <end position="877"/>
    </location>
</feature>
<feature type="compositionally biased region" description="Basic and acidic residues" evidence="1">
    <location>
        <begin position="1145"/>
        <end position="1155"/>
    </location>
</feature>
<dbReference type="Pfam" id="PF13456">
    <property type="entry name" value="RVT_3"/>
    <property type="match status" value="1"/>
</dbReference>
<dbReference type="PROSITE" id="PS50879">
    <property type="entry name" value="RNASE_H_1"/>
    <property type="match status" value="1"/>
</dbReference>
<gene>
    <name evidence="3" type="ORF">RHGRI_037190</name>
</gene>
<dbReference type="InterPro" id="IPR002156">
    <property type="entry name" value="RNaseH_domain"/>
</dbReference>
<feature type="region of interest" description="Disordered" evidence="1">
    <location>
        <begin position="462"/>
        <end position="490"/>
    </location>
</feature>
<dbReference type="Gene3D" id="3.30.420.10">
    <property type="entry name" value="Ribonuclease H-like superfamily/Ribonuclease H"/>
    <property type="match status" value="1"/>
</dbReference>
<feature type="region of interest" description="Disordered" evidence="1">
    <location>
        <begin position="830"/>
        <end position="882"/>
    </location>
</feature>
<dbReference type="EMBL" id="JACTNZ010000013">
    <property type="protein sequence ID" value="KAG5516390.1"/>
    <property type="molecule type" value="Genomic_DNA"/>
</dbReference>
<evidence type="ECO:0000256" key="1">
    <source>
        <dbReference type="SAM" id="MobiDB-lite"/>
    </source>
</evidence>
<feature type="compositionally biased region" description="Low complexity" evidence="1">
    <location>
        <begin position="535"/>
        <end position="553"/>
    </location>
</feature>
<evidence type="ECO:0000313" key="4">
    <source>
        <dbReference type="Proteomes" id="UP000823749"/>
    </source>
</evidence>
<feature type="region of interest" description="Disordered" evidence="1">
    <location>
        <begin position="414"/>
        <end position="445"/>
    </location>
</feature>
<feature type="region of interest" description="Disordered" evidence="1">
    <location>
        <begin position="1145"/>
        <end position="1165"/>
    </location>
</feature>
<dbReference type="GO" id="GO:0004523">
    <property type="term" value="F:RNA-DNA hybrid ribonuclease activity"/>
    <property type="evidence" value="ECO:0007669"/>
    <property type="project" value="InterPro"/>
</dbReference>
<dbReference type="Proteomes" id="UP000823749">
    <property type="component" value="Chromosome 13"/>
</dbReference>
<dbReference type="InterPro" id="IPR012337">
    <property type="entry name" value="RNaseH-like_sf"/>
</dbReference>
<dbReference type="SUPFAM" id="SSF53098">
    <property type="entry name" value="Ribonuclease H-like"/>
    <property type="match status" value="1"/>
</dbReference>
<reference evidence="3 4" key="1">
    <citation type="submission" date="2020-08" db="EMBL/GenBank/DDBJ databases">
        <title>Plant Genome Project.</title>
        <authorList>
            <person name="Zhang R.-G."/>
        </authorList>
    </citation>
    <scope>NUCLEOTIDE SEQUENCE [LARGE SCALE GENOMIC DNA]</scope>
    <source>
        <strain evidence="3">WSP0</strain>
        <tissue evidence="3">Leaf</tissue>
    </source>
</reference>
<organism evidence="3 4">
    <name type="scientific">Rhododendron griersonianum</name>
    <dbReference type="NCBI Taxonomy" id="479676"/>
    <lineage>
        <taxon>Eukaryota</taxon>
        <taxon>Viridiplantae</taxon>
        <taxon>Streptophyta</taxon>
        <taxon>Embryophyta</taxon>
        <taxon>Tracheophyta</taxon>
        <taxon>Spermatophyta</taxon>
        <taxon>Magnoliopsida</taxon>
        <taxon>eudicotyledons</taxon>
        <taxon>Gunneridae</taxon>
        <taxon>Pentapetalae</taxon>
        <taxon>asterids</taxon>
        <taxon>Ericales</taxon>
        <taxon>Ericaceae</taxon>
        <taxon>Ericoideae</taxon>
        <taxon>Rhodoreae</taxon>
        <taxon>Rhododendron</taxon>
    </lineage>
</organism>
<evidence type="ECO:0000259" key="2">
    <source>
        <dbReference type="PROSITE" id="PS50879"/>
    </source>
</evidence>
<dbReference type="PANTHER" id="PTHR48475">
    <property type="entry name" value="RIBONUCLEASE H"/>
    <property type="match status" value="1"/>
</dbReference>
<feature type="region of interest" description="Disordered" evidence="1">
    <location>
        <begin position="502"/>
        <end position="559"/>
    </location>
</feature>
<dbReference type="CDD" id="cd09279">
    <property type="entry name" value="RNase_HI_like"/>
    <property type="match status" value="1"/>
</dbReference>
<dbReference type="InterPro" id="IPR036397">
    <property type="entry name" value="RNaseH_sf"/>
</dbReference>
<name>A0AAV6HQU5_9ERIC</name>